<evidence type="ECO:0000313" key="12">
    <source>
        <dbReference type="Proteomes" id="UP000265566"/>
    </source>
</evidence>
<comment type="subcellular location">
    <subcellularLocation>
        <location evidence="1">Cell membrane</location>
        <topology evidence="1">Single-pass membrane protein</topology>
    </subcellularLocation>
</comment>
<keyword evidence="6" id="KW-0472">Membrane</keyword>
<dbReference type="EnsemblPlants" id="KEH26869">
    <property type="protein sequence ID" value="KEH26869"/>
    <property type="gene ID" value="MTR_6g478190"/>
</dbReference>
<evidence type="ECO:0000256" key="3">
    <source>
        <dbReference type="ARBA" id="ARBA00022821"/>
    </source>
</evidence>
<dbReference type="PaxDb" id="3880-AES76467"/>
<dbReference type="GO" id="GO:0006952">
    <property type="term" value="P:defense response"/>
    <property type="evidence" value="ECO:0007669"/>
    <property type="project" value="UniProtKB-KW"/>
</dbReference>
<feature type="transmembrane region" description="Helical" evidence="6">
    <location>
        <begin position="130"/>
        <end position="149"/>
    </location>
</feature>
<reference evidence="8 11" key="2">
    <citation type="journal article" date="2014" name="BMC Genomics">
        <title>An improved genome release (version Mt4.0) for the model legume Medicago truncatula.</title>
        <authorList>
            <person name="Tang H."/>
            <person name="Krishnakumar V."/>
            <person name="Bidwell S."/>
            <person name="Rosen B."/>
            <person name="Chan A."/>
            <person name="Zhou S."/>
            <person name="Gentzbittel L."/>
            <person name="Childs K.L."/>
            <person name="Yandell M."/>
            <person name="Gundlach H."/>
            <person name="Mayer K.F."/>
            <person name="Schwartz D.C."/>
            <person name="Town C.D."/>
        </authorList>
    </citation>
    <scope>GENOME REANNOTATION</scope>
    <source>
        <strain evidence="8">A17</strain>
        <strain evidence="10 11">cv. Jemalong A17</strain>
    </source>
</reference>
<keyword evidence="3" id="KW-0611">Plant defense</keyword>
<evidence type="ECO:0000256" key="4">
    <source>
        <dbReference type="PROSITE-ProRule" id="PRU00285"/>
    </source>
</evidence>
<reference evidence="9" key="5">
    <citation type="journal article" date="2018" name="Nat. Plants">
        <title>Whole-genome landscape of Medicago truncatula symbiotic genes.</title>
        <authorList>
            <person name="Pecrix Y."/>
            <person name="Gamas P."/>
            <person name="Carrere S."/>
        </authorList>
    </citation>
    <scope>NUCLEOTIDE SEQUENCE</scope>
    <source>
        <tissue evidence="9">Leaves</tissue>
    </source>
</reference>
<dbReference type="Gene3D" id="2.60.40.790">
    <property type="match status" value="1"/>
</dbReference>
<dbReference type="Proteomes" id="UP000265566">
    <property type="component" value="Chromosome 6"/>
</dbReference>
<evidence type="ECO:0000256" key="5">
    <source>
        <dbReference type="RuleBase" id="RU003616"/>
    </source>
</evidence>
<evidence type="ECO:0000256" key="1">
    <source>
        <dbReference type="ARBA" id="ARBA00004162"/>
    </source>
</evidence>
<dbReference type="AlphaFoldDB" id="A0A072UAS6"/>
<dbReference type="CDD" id="cd06464">
    <property type="entry name" value="ACD_sHsps-like"/>
    <property type="match status" value="1"/>
</dbReference>
<dbReference type="eggNOG" id="KOG0710">
    <property type="taxonomic scope" value="Eukaryota"/>
</dbReference>
<dbReference type="PROSITE" id="PS01031">
    <property type="entry name" value="SHSP"/>
    <property type="match status" value="1"/>
</dbReference>
<evidence type="ECO:0000313" key="10">
    <source>
        <dbReference type="EnsemblPlants" id="KEH26869"/>
    </source>
</evidence>
<keyword evidence="11" id="KW-1185">Reference proteome</keyword>
<protein>
    <submittedName>
        <fullName evidence="8">Hsp20/alpha crystallin family protein</fullName>
    </submittedName>
    <submittedName>
        <fullName evidence="9">Putative HSP20-like chaperone</fullName>
    </submittedName>
</protein>
<evidence type="ECO:0000256" key="6">
    <source>
        <dbReference type="SAM" id="Phobius"/>
    </source>
</evidence>
<keyword evidence="6" id="KW-1133">Transmembrane helix</keyword>
<dbReference type="EMBL" id="PSQE01000006">
    <property type="protein sequence ID" value="RHN52532.1"/>
    <property type="molecule type" value="Genomic_DNA"/>
</dbReference>
<dbReference type="OrthoDB" id="1431247at2759"/>
<dbReference type="SUPFAM" id="SSF49764">
    <property type="entry name" value="HSP20-like chaperones"/>
    <property type="match status" value="1"/>
</dbReference>
<sequence>METKVAGATSNRLYEDFEPYCKWITKEGQKILEIDLKGFKKEQLKVQTNNKGILKIYGERTLGSKKCSRFHKEIRISRDCDVNGIQAKFSQGILSIIMPKTEVFQHTKDATKEKLSFWGVQERKITTIQIVMGVVAMVALGTYVARVVVNKQHYDAFGNVNVVNV</sequence>
<dbReference type="InterPro" id="IPR008978">
    <property type="entry name" value="HSP20-like_chaperone"/>
</dbReference>
<dbReference type="Proteomes" id="UP000002051">
    <property type="component" value="Chromosome 6"/>
</dbReference>
<dbReference type="HOGENOM" id="CLU_112221_0_0_1"/>
<reference evidence="10" key="3">
    <citation type="submission" date="2015-04" db="UniProtKB">
        <authorList>
            <consortium name="EnsemblPlants"/>
        </authorList>
    </citation>
    <scope>IDENTIFICATION</scope>
    <source>
        <strain evidence="10">cv. Jemalong A17</strain>
    </source>
</reference>
<reference evidence="12" key="4">
    <citation type="journal article" date="2018" name="Nat. Plants">
        <title>Whole-genome landscape of Medicago truncatula symbiotic genes.</title>
        <authorList>
            <person name="Pecrix Y."/>
            <person name="Staton S.E."/>
            <person name="Sallet E."/>
            <person name="Lelandais-Briere C."/>
            <person name="Moreau S."/>
            <person name="Carrere S."/>
            <person name="Blein T."/>
            <person name="Jardinaud M.F."/>
            <person name="Latrasse D."/>
            <person name="Zouine M."/>
            <person name="Zahm M."/>
            <person name="Kreplak J."/>
            <person name="Mayjonade B."/>
            <person name="Satge C."/>
            <person name="Perez M."/>
            <person name="Cauet S."/>
            <person name="Marande W."/>
            <person name="Chantry-Darmon C."/>
            <person name="Lopez-Roques C."/>
            <person name="Bouchez O."/>
            <person name="Berard A."/>
            <person name="Debelle F."/>
            <person name="Munos S."/>
            <person name="Bendahmane A."/>
            <person name="Berges H."/>
            <person name="Niebel A."/>
            <person name="Buitink J."/>
            <person name="Frugier F."/>
            <person name="Benhamed M."/>
            <person name="Crespi M."/>
            <person name="Gouzy J."/>
            <person name="Gamas P."/>
        </authorList>
    </citation>
    <scope>NUCLEOTIDE SEQUENCE [LARGE SCALE GENOMIC DNA]</scope>
    <source>
        <strain evidence="12">cv. Jemalong A17</strain>
    </source>
</reference>
<comment type="similarity">
    <text evidence="4 5">Belongs to the small heat shock protein (HSP20) family.</text>
</comment>
<accession>A0A072UAS6</accession>
<dbReference type="GO" id="GO:0034605">
    <property type="term" value="P:cellular response to heat"/>
    <property type="evidence" value="ECO:0000318"/>
    <property type="project" value="GO_Central"/>
</dbReference>
<name>A0A072UAS6_MEDTR</name>
<dbReference type="PANTHER" id="PTHR43670">
    <property type="entry name" value="HEAT SHOCK PROTEIN 26"/>
    <property type="match status" value="1"/>
</dbReference>
<dbReference type="EMBL" id="CM001222">
    <property type="protein sequence ID" value="KEH26869.1"/>
    <property type="molecule type" value="Genomic_DNA"/>
</dbReference>
<reference evidence="8 11" key="1">
    <citation type="journal article" date="2011" name="Nature">
        <title>The Medicago genome provides insight into the evolution of rhizobial symbioses.</title>
        <authorList>
            <person name="Young N.D."/>
            <person name="Debelle F."/>
            <person name="Oldroyd G.E."/>
            <person name="Geurts R."/>
            <person name="Cannon S.B."/>
            <person name="Udvardi M.K."/>
            <person name="Benedito V.A."/>
            <person name="Mayer K.F."/>
            <person name="Gouzy J."/>
            <person name="Schoof H."/>
            <person name="Van de Peer Y."/>
            <person name="Proost S."/>
            <person name="Cook D.R."/>
            <person name="Meyers B.C."/>
            <person name="Spannagl M."/>
            <person name="Cheung F."/>
            <person name="De Mita S."/>
            <person name="Krishnakumar V."/>
            <person name="Gundlach H."/>
            <person name="Zhou S."/>
            <person name="Mudge J."/>
            <person name="Bharti A.K."/>
            <person name="Murray J.D."/>
            <person name="Naoumkina M.A."/>
            <person name="Rosen B."/>
            <person name="Silverstein K.A."/>
            <person name="Tang H."/>
            <person name="Rombauts S."/>
            <person name="Zhao P.X."/>
            <person name="Zhou P."/>
            <person name="Barbe V."/>
            <person name="Bardou P."/>
            <person name="Bechner M."/>
            <person name="Bellec A."/>
            <person name="Berger A."/>
            <person name="Berges H."/>
            <person name="Bidwell S."/>
            <person name="Bisseling T."/>
            <person name="Choisne N."/>
            <person name="Couloux A."/>
            <person name="Denny R."/>
            <person name="Deshpande S."/>
            <person name="Dai X."/>
            <person name="Doyle J.J."/>
            <person name="Dudez A.M."/>
            <person name="Farmer A.D."/>
            <person name="Fouteau S."/>
            <person name="Franken C."/>
            <person name="Gibelin C."/>
            <person name="Gish J."/>
            <person name="Goldstein S."/>
            <person name="Gonzalez A.J."/>
            <person name="Green P.J."/>
            <person name="Hallab A."/>
            <person name="Hartog M."/>
            <person name="Hua A."/>
            <person name="Humphray S.J."/>
            <person name="Jeong D.H."/>
            <person name="Jing Y."/>
            <person name="Jocker A."/>
            <person name="Kenton S.M."/>
            <person name="Kim D.J."/>
            <person name="Klee K."/>
            <person name="Lai H."/>
            <person name="Lang C."/>
            <person name="Lin S."/>
            <person name="Macmil S.L."/>
            <person name="Magdelenat G."/>
            <person name="Matthews L."/>
            <person name="McCorrison J."/>
            <person name="Monaghan E.L."/>
            <person name="Mun J.H."/>
            <person name="Najar F.Z."/>
            <person name="Nicholson C."/>
            <person name="Noirot C."/>
            <person name="O'Bleness M."/>
            <person name="Paule C.R."/>
            <person name="Poulain J."/>
            <person name="Prion F."/>
            <person name="Qin B."/>
            <person name="Qu C."/>
            <person name="Retzel E.F."/>
            <person name="Riddle C."/>
            <person name="Sallet E."/>
            <person name="Samain S."/>
            <person name="Samson N."/>
            <person name="Sanders I."/>
            <person name="Saurat O."/>
            <person name="Scarpelli C."/>
            <person name="Schiex T."/>
            <person name="Segurens B."/>
            <person name="Severin A.J."/>
            <person name="Sherrier D.J."/>
            <person name="Shi R."/>
            <person name="Sims S."/>
            <person name="Singer S.R."/>
            <person name="Sinharoy S."/>
            <person name="Sterck L."/>
            <person name="Viollet A."/>
            <person name="Wang B.B."/>
            <person name="Wang K."/>
            <person name="Wang M."/>
            <person name="Wang X."/>
            <person name="Warfsmann J."/>
            <person name="Weissenbach J."/>
            <person name="White D.D."/>
            <person name="White J.D."/>
            <person name="Wiley G.B."/>
            <person name="Wincker P."/>
            <person name="Xing Y."/>
            <person name="Yang L."/>
            <person name="Yao Z."/>
            <person name="Ying F."/>
            <person name="Zhai J."/>
            <person name="Zhou L."/>
            <person name="Zuber A."/>
            <person name="Denarie J."/>
            <person name="Dixon R.A."/>
            <person name="May G.D."/>
            <person name="Schwartz D.C."/>
            <person name="Rogers J."/>
            <person name="Quetier F."/>
            <person name="Town C.D."/>
            <person name="Roe B.A."/>
        </authorList>
    </citation>
    <scope>NUCLEOTIDE SEQUENCE [LARGE SCALE GENOMIC DNA]</scope>
    <source>
        <strain evidence="8">A17</strain>
        <strain evidence="10 11">cv. Jemalong A17</strain>
    </source>
</reference>
<evidence type="ECO:0000313" key="9">
    <source>
        <dbReference type="EMBL" id="RHN52532.1"/>
    </source>
</evidence>
<evidence type="ECO:0000313" key="8">
    <source>
        <dbReference type="EMBL" id="KEH26869.1"/>
    </source>
</evidence>
<dbReference type="GO" id="GO:0005886">
    <property type="term" value="C:plasma membrane"/>
    <property type="evidence" value="ECO:0007669"/>
    <property type="project" value="UniProtKB-SubCell"/>
</dbReference>
<dbReference type="Pfam" id="PF00011">
    <property type="entry name" value="HSP20"/>
    <property type="match status" value="1"/>
</dbReference>
<evidence type="ECO:0000259" key="7">
    <source>
        <dbReference type="PROSITE" id="PS01031"/>
    </source>
</evidence>
<dbReference type="KEGG" id="mtr:25497364"/>
<dbReference type="Gramene" id="rna37221">
    <property type="protein sequence ID" value="RHN52532.1"/>
    <property type="gene ID" value="gene37221"/>
</dbReference>
<keyword evidence="6" id="KW-0812">Transmembrane</keyword>
<dbReference type="PANTHER" id="PTHR43670:SF118">
    <property type="entry name" value="HSP20_ALPHA CRYSTALLIN FAMILY PROTEIN"/>
    <property type="match status" value="1"/>
</dbReference>
<keyword evidence="2" id="KW-1003">Cell membrane</keyword>
<feature type="domain" description="SHSP" evidence="7">
    <location>
        <begin position="11"/>
        <end position="116"/>
    </location>
</feature>
<organism evidence="8 11">
    <name type="scientific">Medicago truncatula</name>
    <name type="common">Barrel medic</name>
    <name type="synonym">Medicago tribuloides</name>
    <dbReference type="NCBI Taxonomy" id="3880"/>
    <lineage>
        <taxon>Eukaryota</taxon>
        <taxon>Viridiplantae</taxon>
        <taxon>Streptophyta</taxon>
        <taxon>Embryophyta</taxon>
        <taxon>Tracheophyta</taxon>
        <taxon>Spermatophyta</taxon>
        <taxon>Magnoliopsida</taxon>
        <taxon>eudicotyledons</taxon>
        <taxon>Gunneridae</taxon>
        <taxon>Pentapetalae</taxon>
        <taxon>rosids</taxon>
        <taxon>fabids</taxon>
        <taxon>Fabales</taxon>
        <taxon>Fabaceae</taxon>
        <taxon>Papilionoideae</taxon>
        <taxon>50 kb inversion clade</taxon>
        <taxon>NPAAA clade</taxon>
        <taxon>Hologalegina</taxon>
        <taxon>IRL clade</taxon>
        <taxon>Trifolieae</taxon>
        <taxon>Medicago</taxon>
    </lineage>
</organism>
<evidence type="ECO:0000256" key="2">
    <source>
        <dbReference type="ARBA" id="ARBA00022475"/>
    </source>
</evidence>
<gene>
    <name evidence="10" type="primary">25497364</name>
    <name evidence="8" type="ordered locus">MTR_6g478190</name>
    <name evidence="9" type="ORF">MtrunA17_Chr6g0481571</name>
</gene>
<evidence type="ECO:0000313" key="11">
    <source>
        <dbReference type="Proteomes" id="UP000002051"/>
    </source>
</evidence>
<proteinExistence type="inferred from homology"/>
<dbReference type="InterPro" id="IPR002068">
    <property type="entry name" value="A-crystallin/Hsp20_dom"/>
</dbReference>